<name>A0A8S0QB79_OLEEU</name>
<dbReference type="EMBL" id="CACTIH010000750">
    <property type="protein sequence ID" value="CAA2962124.1"/>
    <property type="molecule type" value="Genomic_DNA"/>
</dbReference>
<evidence type="ECO:0000256" key="1">
    <source>
        <dbReference type="ARBA" id="ARBA00004141"/>
    </source>
</evidence>
<dbReference type="PANTHER" id="PTHR11662:SF399">
    <property type="entry name" value="FI19708P1-RELATED"/>
    <property type="match status" value="1"/>
</dbReference>
<dbReference type="AlphaFoldDB" id="A0A8S0QB79"/>
<dbReference type="PANTHER" id="PTHR11662">
    <property type="entry name" value="SOLUTE CARRIER FAMILY 17"/>
    <property type="match status" value="1"/>
</dbReference>
<evidence type="ECO:0000256" key="9">
    <source>
        <dbReference type="SAM" id="SignalP"/>
    </source>
</evidence>
<feature type="transmembrane region" description="Helical" evidence="8">
    <location>
        <begin position="76"/>
        <end position="94"/>
    </location>
</feature>
<comment type="subcellular location">
    <subcellularLocation>
        <location evidence="1">Membrane</location>
        <topology evidence="1">Multi-pass membrane protein</topology>
    </subcellularLocation>
</comment>
<sequence>MATPWMARTSLTLLAASRVLMGVLQSGAHPATYALINRWLPMSEASIFAPMIKMSVGIGQLSASLIPGLILKWPNVFYVISALGIGWSIIWLIVATSDPSTNRWVSKAELAHIMKEKKNFKLDESSNKIAKKKTPWLKIITSPSVIGLIIAKLTYNFCSDWLNVELPSYLKYVHHAPIQKISAITTAMFVVQVSSVLPAGWLAKVCVQKKPWGLSKTSTRKIFESISTVGSTILLILIIFNGCNLTYVTVYLMLIGLVSTFEAGGDTMLPYDLSEEYPATILSIALCIGNLSGIAVTTLTSFVLGDQGGSQARWHTLIALIAAFVFAGGLVFCLMIKAKPIDFESKKKQSANENIESASTDRSQVDSIDSV</sequence>
<feature type="signal peptide" evidence="9">
    <location>
        <begin position="1"/>
        <end position="22"/>
    </location>
</feature>
<comment type="similarity">
    <text evidence="5">Belongs to the major facilitator superfamily. Sodium/anion cotransporter (TC 2.A.1.14) family.</text>
</comment>
<keyword evidence="11" id="KW-1185">Reference proteome</keyword>
<dbReference type="InterPro" id="IPR050382">
    <property type="entry name" value="MFS_Na/Anion_cotransporter"/>
</dbReference>
<feature type="transmembrane region" description="Helical" evidence="8">
    <location>
        <begin position="277"/>
        <end position="304"/>
    </location>
</feature>
<dbReference type="InterPro" id="IPR011701">
    <property type="entry name" value="MFS"/>
</dbReference>
<evidence type="ECO:0000256" key="4">
    <source>
        <dbReference type="ARBA" id="ARBA00023136"/>
    </source>
</evidence>
<proteinExistence type="inferred from homology"/>
<dbReference type="Gene3D" id="1.20.1250.20">
    <property type="entry name" value="MFS general substrate transporter like domains"/>
    <property type="match status" value="2"/>
</dbReference>
<dbReference type="InterPro" id="IPR036259">
    <property type="entry name" value="MFS_trans_sf"/>
</dbReference>
<feature type="transmembrane region" description="Helical" evidence="8">
    <location>
        <begin position="316"/>
        <end position="338"/>
    </location>
</feature>
<evidence type="ECO:0000256" key="7">
    <source>
        <dbReference type="SAM" id="MobiDB-lite"/>
    </source>
</evidence>
<feature type="transmembrane region" description="Helical" evidence="8">
    <location>
        <begin position="222"/>
        <end position="240"/>
    </location>
</feature>
<keyword evidence="4 8" id="KW-0472">Membrane</keyword>
<dbReference type="OrthoDB" id="2985014at2759"/>
<evidence type="ECO:0000256" key="8">
    <source>
        <dbReference type="SAM" id="Phobius"/>
    </source>
</evidence>
<organism evidence="10 11">
    <name type="scientific">Olea europaea subsp. europaea</name>
    <dbReference type="NCBI Taxonomy" id="158383"/>
    <lineage>
        <taxon>Eukaryota</taxon>
        <taxon>Viridiplantae</taxon>
        <taxon>Streptophyta</taxon>
        <taxon>Embryophyta</taxon>
        <taxon>Tracheophyta</taxon>
        <taxon>Spermatophyta</taxon>
        <taxon>Magnoliopsida</taxon>
        <taxon>eudicotyledons</taxon>
        <taxon>Gunneridae</taxon>
        <taxon>Pentapetalae</taxon>
        <taxon>asterids</taxon>
        <taxon>lamiids</taxon>
        <taxon>Lamiales</taxon>
        <taxon>Oleaceae</taxon>
        <taxon>Oleeae</taxon>
        <taxon>Olea</taxon>
    </lineage>
</organism>
<dbReference type="GO" id="GO:0016020">
    <property type="term" value="C:membrane"/>
    <property type="evidence" value="ECO:0007669"/>
    <property type="project" value="UniProtKB-SubCell"/>
</dbReference>
<dbReference type="Gramene" id="OE9A090104T1">
    <property type="protein sequence ID" value="OE9A090104C1"/>
    <property type="gene ID" value="OE9A090104"/>
</dbReference>
<feature type="transmembrane region" description="Helical" evidence="8">
    <location>
        <begin position="246"/>
        <end position="265"/>
    </location>
</feature>
<protein>
    <submittedName>
        <fullName evidence="10">Sialin-like</fullName>
    </submittedName>
</protein>
<feature type="chain" id="PRO_5035771805" evidence="9">
    <location>
        <begin position="23"/>
        <end position="371"/>
    </location>
</feature>
<feature type="transmembrane region" description="Helical" evidence="8">
    <location>
        <begin position="177"/>
        <end position="202"/>
    </location>
</feature>
<dbReference type="Proteomes" id="UP000594638">
    <property type="component" value="Unassembled WGS sequence"/>
</dbReference>
<evidence type="ECO:0000256" key="5">
    <source>
        <dbReference type="ARBA" id="ARBA00024362"/>
    </source>
</evidence>
<keyword evidence="9" id="KW-0732">Signal</keyword>
<dbReference type="SUPFAM" id="SSF103473">
    <property type="entry name" value="MFS general substrate transporter"/>
    <property type="match status" value="1"/>
</dbReference>
<reference evidence="10 11" key="1">
    <citation type="submission" date="2019-12" db="EMBL/GenBank/DDBJ databases">
        <authorList>
            <person name="Alioto T."/>
            <person name="Alioto T."/>
            <person name="Gomez Garrido J."/>
        </authorList>
    </citation>
    <scope>NUCLEOTIDE SEQUENCE [LARGE SCALE GENOMIC DNA]</scope>
</reference>
<dbReference type="GO" id="GO:0022857">
    <property type="term" value="F:transmembrane transporter activity"/>
    <property type="evidence" value="ECO:0007669"/>
    <property type="project" value="InterPro"/>
</dbReference>
<evidence type="ECO:0000313" key="11">
    <source>
        <dbReference type="Proteomes" id="UP000594638"/>
    </source>
</evidence>
<evidence type="ECO:0000313" key="10">
    <source>
        <dbReference type="EMBL" id="CAA2962124.1"/>
    </source>
</evidence>
<feature type="compositionally biased region" description="Polar residues" evidence="7">
    <location>
        <begin position="351"/>
        <end position="371"/>
    </location>
</feature>
<keyword evidence="3 8" id="KW-1133">Transmembrane helix</keyword>
<accession>A0A8S0QB79</accession>
<comment type="caution">
    <text evidence="10">The sequence shown here is derived from an EMBL/GenBank/DDBJ whole genome shotgun (WGS) entry which is preliminary data.</text>
</comment>
<evidence type="ECO:0000256" key="6">
    <source>
        <dbReference type="ARBA" id="ARBA00044504"/>
    </source>
</evidence>
<gene>
    <name evidence="10" type="ORF">OLEA9_A090104</name>
</gene>
<evidence type="ECO:0000256" key="2">
    <source>
        <dbReference type="ARBA" id="ARBA00022692"/>
    </source>
</evidence>
<dbReference type="GO" id="GO:0006820">
    <property type="term" value="P:monoatomic anion transport"/>
    <property type="evidence" value="ECO:0007669"/>
    <property type="project" value="TreeGrafter"/>
</dbReference>
<dbReference type="Pfam" id="PF07690">
    <property type="entry name" value="MFS_1"/>
    <property type="match status" value="1"/>
</dbReference>
<feature type="region of interest" description="Disordered" evidence="7">
    <location>
        <begin position="348"/>
        <end position="371"/>
    </location>
</feature>
<keyword evidence="2 8" id="KW-0812">Transmembrane</keyword>
<comment type="similarity">
    <text evidence="6">Belongs to the major facilitator superfamily. Phosphate:H(+) symporter (TC 2.A.1.9) family.</text>
</comment>
<evidence type="ECO:0000256" key="3">
    <source>
        <dbReference type="ARBA" id="ARBA00022989"/>
    </source>
</evidence>